<keyword evidence="2" id="KW-0326">Glycosidase</keyword>
<reference evidence="4 5" key="1">
    <citation type="submission" date="2018-11" db="EMBL/GenBank/DDBJ databases">
        <authorList>
            <consortium name="Pathogen Informatics"/>
        </authorList>
    </citation>
    <scope>NUCLEOTIDE SEQUENCE [LARGE SCALE GENOMIC DNA]</scope>
</reference>
<name>A0A3P6S7N8_CYLGO</name>
<dbReference type="InterPro" id="IPR000322">
    <property type="entry name" value="Glyco_hydro_31_TIM"/>
</dbReference>
<sequence>MYFFPGPTPEEVTQQYLALIGTPTLPAYWGFGFQAGVHLVSMFDKQLYILQISRWGYKNFAEMRDIVEKNIQAGVPVDTVVGDIDYMDRYKDFSIGESWREFPAYVDQLHSRGMRAVLMFDPAIQANYEPFGRAIAAVSFCPSSPFTLVQRKYLQGAKFGLKHSHFQSLYPLVKGTKIMLGVVWPDNHTAFPDFLDLSGNTAKWWIDELMRFHHQVSFNSVGKSISQNILFAIKKYGFEG</sequence>
<dbReference type="Gene3D" id="3.20.20.80">
    <property type="entry name" value="Glycosidases"/>
    <property type="match status" value="1"/>
</dbReference>
<evidence type="ECO:0000313" key="4">
    <source>
        <dbReference type="EMBL" id="VDK68077.1"/>
    </source>
</evidence>
<keyword evidence="2" id="KW-0378">Hydrolase</keyword>
<dbReference type="EMBL" id="UYRV01020721">
    <property type="protein sequence ID" value="VDK68077.1"/>
    <property type="molecule type" value="Genomic_DNA"/>
</dbReference>
<proteinExistence type="inferred from homology"/>
<dbReference type="OrthoDB" id="1334205at2759"/>
<accession>A0A3P6S7N8</accession>
<dbReference type="Gene3D" id="2.60.40.1760">
    <property type="entry name" value="glycosyl hydrolase (family 31)"/>
    <property type="match status" value="1"/>
</dbReference>
<dbReference type="Proteomes" id="UP000271889">
    <property type="component" value="Unassembled WGS sequence"/>
</dbReference>
<organism evidence="4 5">
    <name type="scientific">Cylicostephanus goldi</name>
    <name type="common">Nematode worm</name>
    <dbReference type="NCBI Taxonomy" id="71465"/>
    <lineage>
        <taxon>Eukaryota</taxon>
        <taxon>Metazoa</taxon>
        <taxon>Ecdysozoa</taxon>
        <taxon>Nematoda</taxon>
        <taxon>Chromadorea</taxon>
        <taxon>Rhabditida</taxon>
        <taxon>Rhabditina</taxon>
        <taxon>Rhabditomorpha</taxon>
        <taxon>Strongyloidea</taxon>
        <taxon>Strongylidae</taxon>
        <taxon>Cylicostephanus</taxon>
    </lineage>
</organism>
<evidence type="ECO:0000313" key="5">
    <source>
        <dbReference type="Proteomes" id="UP000271889"/>
    </source>
</evidence>
<dbReference type="GO" id="GO:0005975">
    <property type="term" value="P:carbohydrate metabolic process"/>
    <property type="evidence" value="ECO:0007669"/>
    <property type="project" value="InterPro"/>
</dbReference>
<gene>
    <name evidence="4" type="ORF">CGOC_LOCUS6382</name>
</gene>
<comment type="similarity">
    <text evidence="1 2">Belongs to the glycosyl hydrolase 31 family.</text>
</comment>
<evidence type="ECO:0000259" key="3">
    <source>
        <dbReference type="Pfam" id="PF01055"/>
    </source>
</evidence>
<dbReference type="GO" id="GO:0004558">
    <property type="term" value="F:alpha-1,4-glucosidase activity"/>
    <property type="evidence" value="ECO:0007669"/>
    <property type="project" value="TreeGrafter"/>
</dbReference>
<keyword evidence="5" id="KW-1185">Reference proteome</keyword>
<dbReference type="PANTHER" id="PTHR22762">
    <property type="entry name" value="ALPHA-GLUCOSIDASE"/>
    <property type="match status" value="1"/>
</dbReference>
<evidence type="ECO:0000256" key="2">
    <source>
        <dbReference type="RuleBase" id="RU361185"/>
    </source>
</evidence>
<dbReference type="SUPFAM" id="SSF51445">
    <property type="entry name" value="(Trans)glycosidases"/>
    <property type="match status" value="1"/>
</dbReference>
<dbReference type="PANTHER" id="PTHR22762:SF133">
    <property type="entry name" value="P-TYPE DOMAIN-CONTAINING PROTEIN"/>
    <property type="match status" value="1"/>
</dbReference>
<protein>
    <recommendedName>
        <fullName evidence="3">Glycoside hydrolase family 31 TIM barrel domain-containing protein</fullName>
    </recommendedName>
</protein>
<dbReference type="AlphaFoldDB" id="A0A3P6S7N8"/>
<dbReference type="Pfam" id="PF01055">
    <property type="entry name" value="Glyco_hydro_31_2nd"/>
    <property type="match status" value="1"/>
</dbReference>
<dbReference type="InterPro" id="IPR017853">
    <property type="entry name" value="GH"/>
</dbReference>
<feature type="domain" description="Glycoside hydrolase family 31 TIM barrel" evidence="3">
    <location>
        <begin position="23"/>
        <end position="218"/>
    </location>
</feature>
<evidence type="ECO:0000256" key="1">
    <source>
        <dbReference type="ARBA" id="ARBA00007806"/>
    </source>
</evidence>